<sequence>MKLLVEFLREKHKETKTEDIEAKELNEYLCQFILSVKLKDGIDYEPSSLRDLLSSFVQHLKECKYPVNMIEDVAFQRTRNCREAKDKQLKKESKGKRCRMQQRP</sequence>
<keyword evidence="2" id="KW-1185">Reference proteome</keyword>
<gene>
    <name evidence="1" type="ORF">P5673_010870</name>
</gene>
<comment type="caution">
    <text evidence="1">The sequence shown here is derived from an EMBL/GenBank/DDBJ whole genome shotgun (WGS) entry which is preliminary data.</text>
</comment>
<dbReference type="Proteomes" id="UP001249851">
    <property type="component" value="Unassembled WGS sequence"/>
</dbReference>
<dbReference type="PANTHER" id="PTHR46963">
    <property type="entry name" value="SIMILAR TO RIKEN CDNA E130308A19"/>
    <property type="match status" value="1"/>
</dbReference>
<accession>A0AAD9QQW3</accession>
<evidence type="ECO:0000313" key="1">
    <source>
        <dbReference type="EMBL" id="KAK2565695.1"/>
    </source>
</evidence>
<reference evidence="1" key="2">
    <citation type="journal article" date="2023" name="Science">
        <title>Genomic signatures of disease resistance in endangered staghorn corals.</title>
        <authorList>
            <person name="Vollmer S.V."/>
            <person name="Selwyn J.D."/>
            <person name="Despard B.A."/>
            <person name="Roesel C.L."/>
        </authorList>
    </citation>
    <scope>NUCLEOTIDE SEQUENCE</scope>
    <source>
        <strain evidence="1">K2</strain>
    </source>
</reference>
<reference evidence="1" key="1">
    <citation type="journal article" date="2023" name="G3 (Bethesda)">
        <title>Whole genome assembly and annotation of the endangered Caribbean coral Acropora cervicornis.</title>
        <authorList>
            <person name="Selwyn J.D."/>
            <person name="Vollmer S.V."/>
        </authorList>
    </citation>
    <scope>NUCLEOTIDE SEQUENCE</scope>
    <source>
        <strain evidence="1">K2</strain>
    </source>
</reference>
<evidence type="ECO:0000313" key="2">
    <source>
        <dbReference type="Proteomes" id="UP001249851"/>
    </source>
</evidence>
<dbReference type="InterPro" id="IPR042838">
    <property type="entry name" value="KIAA1958"/>
</dbReference>
<dbReference type="EMBL" id="JARQWQ010000019">
    <property type="protein sequence ID" value="KAK2565695.1"/>
    <property type="molecule type" value="Genomic_DNA"/>
</dbReference>
<proteinExistence type="predicted"/>
<organism evidence="1 2">
    <name type="scientific">Acropora cervicornis</name>
    <name type="common">Staghorn coral</name>
    <dbReference type="NCBI Taxonomy" id="6130"/>
    <lineage>
        <taxon>Eukaryota</taxon>
        <taxon>Metazoa</taxon>
        <taxon>Cnidaria</taxon>
        <taxon>Anthozoa</taxon>
        <taxon>Hexacorallia</taxon>
        <taxon>Scleractinia</taxon>
        <taxon>Astrocoeniina</taxon>
        <taxon>Acroporidae</taxon>
        <taxon>Acropora</taxon>
    </lineage>
</organism>
<protein>
    <submittedName>
        <fullName evidence="1">Uncharacterized protein</fullName>
    </submittedName>
</protein>
<name>A0AAD9QQW3_ACRCE</name>
<dbReference type="PANTHER" id="PTHR46963:SF2">
    <property type="match status" value="1"/>
</dbReference>
<dbReference type="AlphaFoldDB" id="A0AAD9QQW3"/>